<proteinExistence type="predicted"/>
<name>Q1JVA7_DESA6</name>
<reference evidence="1" key="2">
    <citation type="submission" date="2006-05" db="EMBL/GenBank/DDBJ databases">
        <title>Sequencing of the draft genome and assembly of Desulfuromonas acetoxidans DSM 684.</title>
        <authorList>
            <consortium name="US DOE Joint Genome Institute (JGI-PGF)"/>
            <person name="Copeland A."/>
            <person name="Lucas S."/>
            <person name="Lapidus A."/>
            <person name="Barry K."/>
            <person name="Detter J.C."/>
            <person name="Glavina del Rio T."/>
            <person name="Hammon N."/>
            <person name="Israni S."/>
            <person name="Dalin E."/>
            <person name="Tice H."/>
            <person name="Bruce D."/>
            <person name="Pitluck S."/>
            <person name="Richardson P."/>
        </authorList>
    </citation>
    <scope>NUCLEOTIDE SEQUENCE [LARGE SCALE GENOMIC DNA]</scope>
    <source>
        <strain evidence="1">DSM 684</strain>
    </source>
</reference>
<reference evidence="1" key="1">
    <citation type="submission" date="2006-05" db="EMBL/GenBank/DDBJ databases">
        <title>Annotation of the draft genome assembly of Desulfuromonas acetoxidans DSM 684.</title>
        <authorList>
            <consortium name="US DOE Joint Genome Institute (JGI-ORNL)"/>
            <person name="Larimer F."/>
            <person name="Land M."/>
            <person name="Hauser L."/>
        </authorList>
    </citation>
    <scope>NUCLEOTIDE SEQUENCE [LARGE SCALE GENOMIC DNA]</scope>
    <source>
        <strain evidence="1">DSM 684</strain>
    </source>
</reference>
<dbReference type="InterPro" id="IPR021457">
    <property type="entry name" value="DUF3108"/>
</dbReference>
<keyword evidence="2" id="KW-1185">Reference proteome</keyword>
<evidence type="ECO:0000313" key="1">
    <source>
        <dbReference type="EMBL" id="EAT14176.1"/>
    </source>
</evidence>
<dbReference type="Pfam" id="PF11306">
    <property type="entry name" value="DUF3108"/>
    <property type="match status" value="1"/>
</dbReference>
<sequence>MLASPCDWPLERGCFGRFLCSVYRRHDVAMSLLRSLLVVVWIVACSQAFAAGDATLVERYRCQHFLLGTLGELSLETCTLDGQRMQIELAGDALGMMALLDGNRQQCYTSMIQYDSDGRVVTLSHRQSTHIDSRGRRIQYGWSTLFDEEGRVTARRHWGGEVVETRKFQIPANCYGDFLSVLYAFQHQDGPLRVAQEYRYPFFTLQGMGRIVVQVEGVESLERAASPGVLWRCRITSADGRLPGNSTSLTVWCDDQRRVVKAEAPFLWGLGKVVIQRISESS</sequence>
<protein>
    <recommendedName>
        <fullName evidence="3">DUF3108 domain-containing protein</fullName>
    </recommendedName>
</protein>
<comment type="caution">
    <text evidence="1">The sequence shown here is derived from an EMBL/GenBank/DDBJ whole genome shotgun (WGS) entry which is preliminary data.</text>
</comment>
<evidence type="ECO:0008006" key="3">
    <source>
        <dbReference type="Google" id="ProtNLM"/>
    </source>
</evidence>
<gene>
    <name evidence="1" type="ORF">Dace_0025</name>
</gene>
<dbReference type="AlphaFoldDB" id="Q1JVA7"/>
<dbReference type="EMBL" id="AAEW02000046">
    <property type="protein sequence ID" value="EAT14176.1"/>
    <property type="molecule type" value="Genomic_DNA"/>
</dbReference>
<evidence type="ECO:0000313" key="2">
    <source>
        <dbReference type="Proteomes" id="UP000005695"/>
    </source>
</evidence>
<organism evidence="1 2">
    <name type="scientific">Desulfuromonas acetoxidans (strain DSM 684 / 11070)</name>
    <dbReference type="NCBI Taxonomy" id="281689"/>
    <lineage>
        <taxon>Bacteria</taxon>
        <taxon>Pseudomonadati</taxon>
        <taxon>Thermodesulfobacteriota</taxon>
        <taxon>Desulfuromonadia</taxon>
        <taxon>Desulfuromonadales</taxon>
        <taxon>Desulfuromonadaceae</taxon>
        <taxon>Desulfuromonas</taxon>
    </lineage>
</organism>
<dbReference type="Proteomes" id="UP000005695">
    <property type="component" value="Unassembled WGS sequence"/>
</dbReference>
<accession>Q1JVA7</accession>